<dbReference type="InterPro" id="IPR027954">
    <property type="entry name" value="Transcobalamin-like_C"/>
</dbReference>
<dbReference type="EMBL" id="VENO01000002">
    <property type="protein sequence ID" value="TNV69561.1"/>
    <property type="molecule type" value="Genomic_DNA"/>
</dbReference>
<evidence type="ECO:0000313" key="2">
    <source>
        <dbReference type="EMBL" id="TNV67932.1"/>
    </source>
</evidence>
<comment type="caution">
    <text evidence="2">The sequence shown here is derived from an EMBL/GenBank/DDBJ whole genome shotgun (WGS) entry which is preliminary data.</text>
</comment>
<dbReference type="AlphaFoldDB" id="A0A5C5E6J1"/>
<reference evidence="2 4" key="1">
    <citation type="submission" date="2019-06" db="EMBL/GenBank/DDBJ databases">
        <title>Description Trichococcus psychrophilus sp. nov., isolated from a cold spring, by genomic and phenotypic analyses.</title>
        <authorList>
            <person name="Zakharyuk A."/>
        </authorList>
    </citation>
    <scope>NUCLEOTIDE SEQUENCE [LARGE SCALE GENOMIC DNA]</scope>
    <source>
        <strain evidence="2 4">SKBG</strain>
    </source>
</reference>
<protein>
    <submittedName>
        <fullName evidence="2">DUF4430 domain-containing protein</fullName>
    </submittedName>
</protein>
<evidence type="ECO:0000259" key="1">
    <source>
        <dbReference type="Pfam" id="PF14478"/>
    </source>
</evidence>
<dbReference type="Proteomes" id="UP000313395">
    <property type="component" value="Unassembled WGS sequence"/>
</dbReference>
<dbReference type="Pfam" id="PF14478">
    <property type="entry name" value="DUF4430"/>
    <property type="match status" value="1"/>
</dbReference>
<feature type="domain" description="Transcobalamin-like C-terminal" evidence="1">
    <location>
        <begin position="95"/>
        <end position="164"/>
    </location>
</feature>
<gene>
    <name evidence="3" type="ORF">FHK04_08735</name>
    <name evidence="2" type="ORF">FHK04_13695</name>
</gene>
<organism evidence="2 4">
    <name type="scientific">Trichococcus shcherbakoviae subsp. psychrophilus</name>
    <dbReference type="NCBI Taxonomy" id="2585775"/>
    <lineage>
        <taxon>Bacteria</taxon>
        <taxon>Bacillati</taxon>
        <taxon>Bacillota</taxon>
        <taxon>Bacilli</taxon>
        <taxon>Lactobacillales</taxon>
        <taxon>Carnobacteriaceae</taxon>
        <taxon>Trichococcus</taxon>
    </lineage>
</organism>
<proteinExistence type="predicted"/>
<name>A0A5C5E6J1_9LACT</name>
<evidence type="ECO:0000313" key="4">
    <source>
        <dbReference type="Proteomes" id="UP000313395"/>
    </source>
</evidence>
<accession>A0A5C5E6J1</accession>
<dbReference type="EMBL" id="VENO01000006">
    <property type="protein sequence ID" value="TNV67932.1"/>
    <property type="molecule type" value="Genomic_DNA"/>
</dbReference>
<dbReference type="Gene3D" id="2.170.130.30">
    <property type="match status" value="1"/>
</dbReference>
<keyword evidence="4" id="KW-1185">Reference proteome</keyword>
<evidence type="ECO:0000313" key="3">
    <source>
        <dbReference type="EMBL" id="TNV69561.1"/>
    </source>
</evidence>
<sequence length="166" mass="17674">MAHGLFLHDPGRWRCNPCRIKIRSGKMKKLLLALSLSLVLFGCTPTEEAETSSILQESAVAASSEAAETVSVTISLTDGGTVVAGSEKTVEVEAGTSLFDVMKENYTIEEDGGFITAIDGLAQVEGSAETKAKYWLFDVNGEPSMVGAADVALQEGDVIVWNLTEM</sequence>